<dbReference type="EMBL" id="ML119719">
    <property type="protein sequence ID" value="RPA77898.1"/>
    <property type="molecule type" value="Genomic_DNA"/>
</dbReference>
<gene>
    <name evidence="2" type="ORF">BJ508DRAFT_378609</name>
</gene>
<feature type="region of interest" description="Disordered" evidence="1">
    <location>
        <begin position="395"/>
        <end position="429"/>
    </location>
</feature>
<feature type="compositionally biased region" description="Basic and acidic residues" evidence="1">
    <location>
        <begin position="395"/>
        <end position="406"/>
    </location>
</feature>
<evidence type="ECO:0000256" key="1">
    <source>
        <dbReference type="SAM" id="MobiDB-lite"/>
    </source>
</evidence>
<sequence>MMLSAGRPLDRHGSTESRLQFFANLSSATLGEEEHESRGMGQDYFLTWGYEGLKSYNPSSELQNPTTQIHHKYQLYKPLRNNSSKMSTHALPSHARPSVDQRDPAIRVLSLTTPLETTQALVKTLNPSGDSSWRPSQDLEYICGHGEGRLPGFLYGVLAMSVGEVDTVILKLRRACKFHSESTLKGLSRPNHDSLRKSIAEEILRIRSSNIAISGVWTVLFFLGQRLVKLSFEPHTSLTDSVETDRRLYDLQDKLAYLVGEFFVAWGTGKSEEPHDLHGKFHQASVSTVITNEYKMLASSSPTNVSGHIGRPVLRQILDLTSLGGKARQSWPVEMAMLLAFMPEAVGVKVMWRHCDEGKLLSKERVQAWEFPMEKGWVERKEIERVVAEEVQNIQEHRREGRRQQDSVDAMEMAVDDREAENEDDGEDEEYNFFAGGIF</sequence>
<evidence type="ECO:0000313" key="2">
    <source>
        <dbReference type="EMBL" id="RPA77898.1"/>
    </source>
</evidence>
<feature type="compositionally biased region" description="Acidic residues" evidence="1">
    <location>
        <begin position="418"/>
        <end position="429"/>
    </location>
</feature>
<name>A0A3N4HZJ2_ASCIM</name>
<protein>
    <submittedName>
        <fullName evidence="2">Uncharacterized protein</fullName>
    </submittedName>
</protein>
<evidence type="ECO:0000313" key="3">
    <source>
        <dbReference type="Proteomes" id="UP000275078"/>
    </source>
</evidence>
<dbReference type="Proteomes" id="UP000275078">
    <property type="component" value="Unassembled WGS sequence"/>
</dbReference>
<keyword evidence="3" id="KW-1185">Reference proteome</keyword>
<reference evidence="2 3" key="1">
    <citation type="journal article" date="2018" name="Nat. Ecol. Evol.">
        <title>Pezizomycetes genomes reveal the molecular basis of ectomycorrhizal truffle lifestyle.</title>
        <authorList>
            <person name="Murat C."/>
            <person name="Payen T."/>
            <person name="Noel B."/>
            <person name="Kuo A."/>
            <person name="Morin E."/>
            <person name="Chen J."/>
            <person name="Kohler A."/>
            <person name="Krizsan K."/>
            <person name="Balestrini R."/>
            <person name="Da Silva C."/>
            <person name="Montanini B."/>
            <person name="Hainaut M."/>
            <person name="Levati E."/>
            <person name="Barry K.W."/>
            <person name="Belfiori B."/>
            <person name="Cichocki N."/>
            <person name="Clum A."/>
            <person name="Dockter R.B."/>
            <person name="Fauchery L."/>
            <person name="Guy J."/>
            <person name="Iotti M."/>
            <person name="Le Tacon F."/>
            <person name="Lindquist E.A."/>
            <person name="Lipzen A."/>
            <person name="Malagnac F."/>
            <person name="Mello A."/>
            <person name="Molinier V."/>
            <person name="Miyauchi S."/>
            <person name="Poulain J."/>
            <person name="Riccioni C."/>
            <person name="Rubini A."/>
            <person name="Sitrit Y."/>
            <person name="Splivallo R."/>
            <person name="Traeger S."/>
            <person name="Wang M."/>
            <person name="Zifcakova L."/>
            <person name="Wipf D."/>
            <person name="Zambonelli A."/>
            <person name="Paolocci F."/>
            <person name="Nowrousian M."/>
            <person name="Ottonello S."/>
            <person name="Baldrian P."/>
            <person name="Spatafora J.W."/>
            <person name="Henrissat B."/>
            <person name="Nagy L.G."/>
            <person name="Aury J.M."/>
            <person name="Wincker P."/>
            <person name="Grigoriev I.V."/>
            <person name="Bonfante P."/>
            <person name="Martin F.M."/>
        </authorList>
    </citation>
    <scope>NUCLEOTIDE SEQUENCE [LARGE SCALE GENOMIC DNA]</scope>
    <source>
        <strain evidence="2 3">RN42</strain>
    </source>
</reference>
<accession>A0A3N4HZJ2</accession>
<dbReference type="AlphaFoldDB" id="A0A3N4HZJ2"/>
<proteinExistence type="predicted"/>
<organism evidence="2 3">
    <name type="scientific">Ascobolus immersus RN42</name>
    <dbReference type="NCBI Taxonomy" id="1160509"/>
    <lineage>
        <taxon>Eukaryota</taxon>
        <taxon>Fungi</taxon>
        <taxon>Dikarya</taxon>
        <taxon>Ascomycota</taxon>
        <taxon>Pezizomycotina</taxon>
        <taxon>Pezizomycetes</taxon>
        <taxon>Pezizales</taxon>
        <taxon>Ascobolaceae</taxon>
        <taxon>Ascobolus</taxon>
    </lineage>
</organism>